<dbReference type="RefSeq" id="WP_311618205.1">
    <property type="nucleotide sequence ID" value="NZ_JAVREV010000007.1"/>
</dbReference>
<gene>
    <name evidence="1" type="ORF">RM779_15075</name>
</gene>
<protein>
    <submittedName>
        <fullName evidence="1">Uncharacterized protein</fullName>
    </submittedName>
</protein>
<comment type="caution">
    <text evidence="1">The sequence shown here is derived from an EMBL/GenBank/DDBJ whole genome shotgun (WGS) entry which is preliminary data.</text>
</comment>
<reference evidence="2" key="1">
    <citation type="submission" date="2023-07" db="EMBL/GenBank/DDBJ databases">
        <title>30 novel species of actinomycetes from the DSMZ collection.</title>
        <authorList>
            <person name="Nouioui I."/>
        </authorList>
    </citation>
    <scope>NUCLEOTIDE SEQUENCE [LARGE SCALE GENOMIC DNA]</scope>
    <source>
        <strain evidence="2">DSM 41886</strain>
    </source>
</reference>
<dbReference type="EMBL" id="JAVREV010000007">
    <property type="protein sequence ID" value="MDT0443903.1"/>
    <property type="molecule type" value="Genomic_DNA"/>
</dbReference>
<evidence type="ECO:0000313" key="1">
    <source>
        <dbReference type="EMBL" id="MDT0443903.1"/>
    </source>
</evidence>
<dbReference type="Proteomes" id="UP001183615">
    <property type="component" value="Unassembled WGS sequence"/>
</dbReference>
<accession>A0ABU2S4J0</accession>
<proteinExistence type="predicted"/>
<keyword evidence="2" id="KW-1185">Reference proteome</keyword>
<organism evidence="1 2">
    <name type="scientific">Streptomyces johnsoniae</name>
    <dbReference type="NCBI Taxonomy" id="3075532"/>
    <lineage>
        <taxon>Bacteria</taxon>
        <taxon>Bacillati</taxon>
        <taxon>Actinomycetota</taxon>
        <taxon>Actinomycetes</taxon>
        <taxon>Kitasatosporales</taxon>
        <taxon>Streptomycetaceae</taxon>
        <taxon>Streptomyces</taxon>
    </lineage>
</organism>
<name>A0ABU2S4J0_9ACTN</name>
<sequence length="70" mass="8193">MALHMLGKDPDSRDGNSPTVYYDDARDTYLVQSWKVIDHDRLSQIDLPEHETVVELPRRMMRFFKEVNGG</sequence>
<evidence type="ECO:0000313" key="2">
    <source>
        <dbReference type="Proteomes" id="UP001183615"/>
    </source>
</evidence>